<organism evidence="8 9">
    <name type="scientific">Clostridium thermosuccinogenes</name>
    <dbReference type="NCBI Taxonomy" id="84032"/>
    <lineage>
        <taxon>Bacteria</taxon>
        <taxon>Bacillati</taxon>
        <taxon>Bacillota</taxon>
        <taxon>Clostridia</taxon>
        <taxon>Eubacteriales</taxon>
        <taxon>Clostridiaceae</taxon>
        <taxon>Clostridium</taxon>
    </lineage>
</organism>
<keyword evidence="6" id="KW-0812">Transmembrane</keyword>
<feature type="active site" description="Charge relay system" evidence="5">
    <location>
        <position position="288"/>
    </location>
</feature>
<proteinExistence type="inferred from homology"/>
<dbReference type="EMBL" id="NIOJ01000092">
    <property type="protein sequence ID" value="PNT94718.1"/>
    <property type="molecule type" value="Genomic_DNA"/>
</dbReference>
<keyword evidence="6" id="KW-0472">Membrane</keyword>
<comment type="caution">
    <text evidence="8">The sequence shown here is derived from an EMBL/GenBank/DDBJ whole genome shotgun (WGS) entry which is preliminary data.</text>
</comment>
<evidence type="ECO:0000259" key="7">
    <source>
        <dbReference type="Pfam" id="PF00082"/>
    </source>
</evidence>
<keyword evidence="2 5" id="KW-0645">Protease</keyword>
<evidence type="ECO:0000256" key="4">
    <source>
        <dbReference type="ARBA" id="ARBA00022825"/>
    </source>
</evidence>
<keyword evidence="3 5" id="KW-0378">Hydrolase</keyword>
<reference evidence="8 9" key="1">
    <citation type="submission" date="2017-06" db="EMBL/GenBank/DDBJ databases">
        <title>Investigating the central metabolism of Clostridium thermosuccinogenes.</title>
        <authorList>
            <person name="Koendjbiharie J.G."/>
            <person name="van Kranenburg R."/>
        </authorList>
    </citation>
    <scope>NUCLEOTIDE SEQUENCE [LARGE SCALE GENOMIC DNA]</scope>
    <source>
        <strain evidence="8 9">DSM 5806</strain>
    </source>
</reference>
<dbReference type="InterPro" id="IPR036852">
    <property type="entry name" value="Peptidase_S8/S53_dom_sf"/>
</dbReference>
<feature type="active site" description="Charge relay system" evidence="5">
    <location>
        <position position="103"/>
    </location>
</feature>
<dbReference type="PANTHER" id="PTHR43806">
    <property type="entry name" value="PEPTIDASE S8"/>
    <property type="match status" value="1"/>
</dbReference>
<dbReference type="GO" id="GO:0006508">
    <property type="term" value="P:proteolysis"/>
    <property type="evidence" value="ECO:0007669"/>
    <property type="project" value="UniProtKB-KW"/>
</dbReference>
<sequence>MPLVTTTAYSNDIVRNGVAISTPFPIELGTRLLNRFKVMLMRKKSLVLIICFLGAILTLCSWMFCRQHIIFEASENSEWPYDAIKYVDISDVPHNKLNIAIIDTGIDLTQPDFQRIHIKTYSVLNENEPDNDNEHGTMVAKLICNSKLINQKNANITSNITFHVIDIGDGKNLTIQKLVDGIDLALKLKVDIINLSLGTYKNDETLKAKIQEVVDERIIIVCASGDDATKQYLYPASYEGVISVSCTDMNNVNLLNNNMNDKIIVCAPGEKIPVGENSGKIKITNGSSAASAIVTDVIIVLKSIKPSLNSYDIIDIFKKTSMDLGDKGRDEIYGYGLVNFKDCIMYVKSSL</sequence>
<accession>A0A2K2EZ74</accession>
<dbReference type="Pfam" id="PF00082">
    <property type="entry name" value="Peptidase_S8"/>
    <property type="match status" value="1"/>
</dbReference>
<dbReference type="PANTHER" id="PTHR43806:SF11">
    <property type="entry name" value="CEREVISIN-RELATED"/>
    <property type="match status" value="1"/>
</dbReference>
<feature type="transmembrane region" description="Helical" evidence="6">
    <location>
        <begin position="45"/>
        <end position="64"/>
    </location>
</feature>
<keyword evidence="6" id="KW-1133">Transmembrane helix</keyword>
<protein>
    <recommendedName>
        <fullName evidence="7">Peptidase S8/S53 domain-containing protein</fullName>
    </recommendedName>
</protein>
<comment type="similarity">
    <text evidence="1 5">Belongs to the peptidase S8 family.</text>
</comment>
<feature type="active site" description="Charge relay system" evidence="5">
    <location>
        <position position="135"/>
    </location>
</feature>
<dbReference type="KEGG" id="cthd:CDO33_06275"/>
<dbReference type="Gene3D" id="3.40.50.200">
    <property type="entry name" value="Peptidase S8/S53 domain"/>
    <property type="match status" value="1"/>
</dbReference>
<dbReference type="AlphaFoldDB" id="A0A2K2EZ74"/>
<dbReference type="SUPFAM" id="SSF52743">
    <property type="entry name" value="Subtilisin-like"/>
    <property type="match status" value="1"/>
</dbReference>
<feature type="domain" description="Peptidase S8/S53" evidence="7">
    <location>
        <begin position="97"/>
        <end position="336"/>
    </location>
</feature>
<keyword evidence="9" id="KW-1185">Reference proteome</keyword>
<evidence type="ECO:0000313" key="9">
    <source>
        <dbReference type="Proteomes" id="UP000236151"/>
    </source>
</evidence>
<dbReference type="PRINTS" id="PR00723">
    <property type="entry name" value="SUBTILISIN"/>
</dbReference>
<evidence type="ECO:0000256" key="6">
    <source>
        <dbReference type="SAM" id="Phobius"/>
    </source>
</evidence>
<evidence type="ECO:0000256" key="1">
    <source>
        <dbReference type="ARBA" id="ARBA00011073"/>
    </source>
</evidence>
<dbReference type="InterPro" id="IPR050131">
    <property type="entry name" value="Peptidase_S8_subtilisin-like"/>
</dbReference>
<name>A0A2K2EZ74_9CLOT</name>
<dbReference type="Proteomes" id="UP000236151">
    <property type="component" value="Unassembled WGS sequence"/>
</dbReference>
<evidence type="ECO:0000313" key="8">
    <source>
        <dbReference type="EMBL" id="PNT94718.1"/>
    </source>
</evidence>
<dbReference type="PROSITE" id="PS51892">
    <property type="entry name" value="SUBTILASE"/>
    <property type="match status" value="1"/>
</dbReference>
<evidence type="ECO:0000256" key="5">
    <source>
        <dbReference type="PROSITE-ProRule" id="PRU01240"/>
    </source>
</evidence>
<evidence type="ECO:0000256" key="3">
    <source>
        <dbReference type="ARBA" id="ARBA00022801"/>
    </source>
</evidence>
<dbReference type="InterPro" id="IPR000209">
    <property type="entry name" value="Peptidase_S8/S53_dom"/>
</dbReference>
<dbReference type="GO" id="GO:0004252">
    <property type="term" value="F:serine-type endopeptidase activity"/>
    <property type="evidence" value="ECO:0007669"/>
    <property type="project" value="UniProtKB-UniRule"/>
</dbReference>
<dbReference type="InterPro" id="IPR015500">
    <property type="entry name" value="Peptidase_S8_subtilisin-rel"/>
</dbReference>
<keyword evidence="4 5" id="KW-0720">Serine protease</keyword>
<gene>
    <name evidence="8" type="ORF">CDQ84_18430</name>
</gene>
<evidence type="ECO:0000256" key="2">
    <source>
        <dbReference type="ARBA" id="ARBA00022670"/>
    </source>
</evidence>